<accession>A0A0F7SVS8</accession>
<sequence>MRRIESVQKVECSRVCGKDPEEGKSKITLSFKRDRTRMKSVFPKEVQSTWSPPSYACFCLLPQHPIHRIVFDANDKRKRMKEKADVEIERVAENAASAASAAHVFHRCRRTFSLLLYKSPSVLCVHW</sequence>
<proteinExistence type="predicted"/>
<organism evidence="1">
    <name type="scientific">Phaffia rhodozyma</name>
    <name type="common">Yeast</name>
    <name type="synonym">Xanthophyllomyces dendrorhous</name>
    <dbReference type="NCBI Taxonomy" id="264483"/>
    <lineage>
        <taxon>Eukaryota</taxon>
        <taxon>Fungi</taxon>
        <taxon>Dikarya</taxon>
        <taxon>Basidiomycota</taxon>
        <taxon>Agaricomycotina</taxon>
        <taxon>Tremellomycetes</taxon>
        <taxon>Cystofilobasidiales</taxon>
        <taxon>Mrakiaceae</taxon>
        <taxon>Phaffia</taxon>
    </lineage>
</organism>
<name>A0A0F7SVS8_PHARH</name>
<dbReference type="EMBL" id="LN483157">
    <property type="protein sequence ID" value="CED84088.1"/>
    <property type="molecule type" value="Genomic_DNA"/>
</dbReference>
<reference evidence="1" key="1">
    <citation type="submission" date="2014-08" db="EMBL/GenBank/DDBJ databases">
        <authorList>
            <person name="Sharma Rahul"/>
            <person name="Thines Marco"/>
        </authorList>
    </citation>
    <scope>NUCLEOTIDE SEQUENCE</scope>
</reference>
<dbReference type="AlphaFoldDB" id="A0A0F7SVS8"/>
<evidence type="ECO:0000313" key="1">
    <source>
        <dbReference type="EMBL" id="CED84088.1"/>
    </source>
</evidence>
<protein>
    <submittedName>
        <fullName evidence="1">Uncharacterized protein</fullName>
    </submittedName>
</protein>